<reference evidence="2 4" key="1">
    <citation type="submission" date="2017-11" db="EMBL/GenBank/DDBJ databases">
        <title>The genome of Rhizophagus clarus HR1 reveals common genetic basis of auxotrophy among arbuscular mycorrhizal fungi.</title>
        <authorList>
            <person name="Kobayashi Y."/>
        </authorList>
    </citation>
    <scope>NUCLEOTIDE SEQUENCE [LARGE SCALE GENOMIC DNA]</scope>
    <source>
        <strain evidence="2 4">HR1</strain>
    </source>
</reference>
<evidence type="ECO:0000256" key="1">
    <source>
        <dbReference type="SAM" id="MobiDB-lite"/>
    </source>
</evidence>
<name>A0A2Z6RRF3_9GLOM</name>
<protein>
    <submittedName>
        <fullName evidence="2">Uncharacterized protein</fullName>
    </submittedName>
</protein>
<evidence type="ECO:0000313" key="2">
    <source>
        <dbReference type="EMBL" id="GBB94628.1"/>
    </source>
</evidence>
<feature type="region of interest" description="Disordered" evidence="1">
    <location>
        <begin position="1"/>
        <end position="29"/>
    </location>
</feature>
<dbReference type="AlphaFoldDB" id="A0A2Z6RRF3"/>
<gene>
    <name evidence="3" type="ORF">RCL2_001429100</name>
    <name evidence="2" type="ORF">RclHR1_23900005</name>
</gene>
<comment type="caution">
    <text evidence="2">The sequence shown here is derived from an EMBL/GenBank/DDBJ whole genome shotgun (WGS) entry which is preliminary data.</text>
</comment>
<accession>A0A2Z6RRF3</accession>
<feature type="compositionally biased region" description="Polar residues" evidence="1">
    <location>
        <begin position="1"/>
        <end position="26"/>
    </location>
</feature>
<evidence type="ECO:0000313" key="4">
    <source>
        <dbReference type="Proteomes" id="UP000247702"/>
    </source>
</evidence>
<reference evidence="3" key="2">
    <citation type="submission" date="2019-10" db="EMBL/GenBank/DDBJ databases">
        <title>Conservation and host-specific expression of non-tandemly repeated heterogenous ribosome RNA gene in arbuscular mycorrhizal fungi.</title>
        <authorList>
            <person name="Maeda T."/>
            <person name="Kobayashi Y."/>
            <person name="Nakagawa T."/>
            <person name="Ezawa T."/>
            <person name="Yamaguchi K."/>
            <person name="Bino T."/>
            <person name="Nishimoto Y."/>
            <person name="Shigenobu S."/>
            <person name="Kawaguchi M."/>
        </authorList>
    </citation>
    <scope>NUCLEOTIDE SEQUENCE</scope>
    <source>
        <strain evidence="3">HR1</strain>
    </source>
</reference>
<dbReference type="EMBL" id="BEXD01001547">
    <property type="protein sequence ID" value="GBB94628.1"/>
    <property type="molecule type" value="Genomic_DNA"/>
</dbReference>
<feature type="compositionally biased region" description="Low complexity" evidence="1">
    <location>
        <begin position="438"/>
        <end position="463"/>
    </location>
</feature>
<dbReference type="Proteomes" id="UP000615446">
    <property type="component" value="Unassembled WGS sequence"/>
</dbReference>
<proteinExistence type="predicted"/>
<dbReference type="Proteomes" id="UP000247702">
    <property type="component" value="Unassembled WGS sequence"/>
</dbReference>
<dbReference type="OrthoDB" id="2487792at2759"/>
<dbReference type="EMBL" id="BLAL01000165">
    <property type="protein sequence ID" value="GES87285.1"/>
    <property type="molecule type" value="Genomic_DNA"/>
</dbReference>
<sequence length="469" mass="54906">MNISSPSSKFTSTPDNKLTSTNSNKGPISPSKLSLKIYRPSKLYNFRTAFRCVESARSHDNRSTSIQKNFYYYLRLTDDDLSDPDTPFFIYTNNVDPLISTSKREFTSTSRKPNVKYIISNYLTHVFSKHEYITYQNNSLQVHRFPKKIVDKYFKRLQQLLMDKLHALSRRTSLNNSSNKGTSTYIKFSFKKMVIYLGFYFRCTPERREHEQCKNAAHQVFSNERWRCAHHSKFIHTPQKSAYIAKNDPQYKKLVDNIADNQIDKRVHSTRLGISYDVTIRKFKQFDKKTQDQLRGEGKYFKLYKNLQFDIKRSKEQIKRWNRVTRRVYHCQKSSSSNGQGEYTPMLISDDPSDVVIKTIHHLSWKRYRHLKQKNIHSPASTRPQSHNNAIVKNKDIGASYTFSNRYSSLDCDDIFMVRSTNRNFNVQEQSPAISRLSRLNPNNNLRSQVSSASTSRVRARAANTKSPL</sequence>
<organism evidence="2 4">
    <name type="scientific">Rhizophagus clarus</name>
    <dbReference type="NCBI Taxonomy" id="94130"/>
    <lineage>
        <taxon>Eukaryota</taxon>
        <taxon>Fungi</taxon>
        <taxon>Fungi incertae sedis</taxon>
        <taxon>Mucoromycota</taxon>
        <taxon>Glomeromycotina</taxon>
        <taxon>Glomeromycetes</taxon>
        <taxon>Glomerales</taxon>
        <taxon>Glomeraceae</taxon>
        <taxon>Rhizophagus</taxon>
    </lineage>
</organism>
<keyword evidence="4" id="KW-1185">Reference proteome</keyword>
<evidence type="ECO:0000313" key="3">
    <source>
        <dbReference type="EMBL" id="GES87285.1"/>
    </source>
</evidence>
<feature type="region of interest" description="Disordered" evidence="1">
    <location>
        <begin position="438"/>
        <end position="469"/>
    </location>
</feature>